<feature type="domain" description="Gp28/Gp37-like" evidence="1">
    <location>
        <begin position="56"/>
        <end position="488"/>
    </location>
</feature>
<dbReference type="RefSeq" id="WP_143909218.1">
    <property type="nucleotide sequence ID" value="NZ_CP041765.1"/>
</dbReference>
<gene>
    <name evidence="2" type="ORF">FO059_12505</name>
</gene>
<reference evidence="2 3" key="1">
    <citation type="submission" date="2019-07" db="EMBL/GenBank/DDBJ databases">
        <title>Tomitella cavernea sp. nov., an actinomycete isolated from soil.</title>
        <authorList>
            <person name="Cheng J."/>
        </authorList>
    </citation>
    <scope>NUCLEOTIDE SEQUENCE [LARGE SCALE GENOMIC DNA]</scope>
    <source>
        <strain evidence="2 3">HY188</strain>
    </source>
</reference>
<dbReference type="AlphaFoldDB" id="A0A516X4J9"/>
<dbReference type="Pfam" id="PF14594">
    <property type="entry name" value="Sipho_Gp37"/>
    <property type="match status" value="1"/>
</dbReference>
<dbReference type="EMBL" id="CP041765">
    <property type="protein sequence ID" value="QDQ97987.1"/>
    <property type="molecule type" value="Genomic_DNA"/>
</dbReference>
<proteinExistence type="predicted"/>
<dbReference type="KEGG" id="toy:FO059_12505"/>
<accession>A0A516X4J9</accession>
<organism evidence="2 3">
    <name type="scientific">Tomitella fengzijianii</name>
    <dbReference type="NCBI Taxonomy" id="2597660"/>
    <lineage>
        <taxon>Bacteria</taxon>
        <taxon>Bacillati</taxon>
        <taxon>Actinomycetota</taxon>
        <taxon>Actinomycetes</taxon>
        <taxon>Mycobacteriales</taxon>
        <taxon>Tomitella</taxon>
    </lineage>
</organism>
<dbReference type="OrthoDB" id="4410004at2"/>
<evidence type="ECO:0000259" key="1">
    <source>
        <dbReference type="Pfam" id="PF14594"/>
    </source>
</evidence>
<reference evidence="2 3" key="2">
    <citation type="submission" date="2019-07" db="EMBL/GenBank/DDBJ databases">
        <authorList>
            <person name="Huang Y."/>
        </authorList>
    </citation>
    <scope>NUCLEOTIDE SEQUENCE [LARGE SCALE GENOMIC DNA]</scope>
    <source>
        <strain evidence="2 3">HY188</strain>
    </source>
</reference>
<sequence>MAYETGLVTPTPVDDPARPLTTDEALEWRDRLTVHVDHDYELIVYTPDGAAPLDAVVGYSEASTTWARNTPGTTDIDLPHDHRLADVWESVHRTVVPIRAVHNGRKWDGLVTGAKLSGTGPDRKYHVEAVSVYAYLAAIMGQPMPTLPLWVQFPPEGFLAGPLPAVIYYFLTPNLDRLGIPYAAEPYDVLGDATSPWVSLITRETPLDELFADVLKSTGSELRVEWWHPGDPQPWEGANLTRSCLTFRIIQPERHGGFQLGTNTLLDGLARTIAELIADAAAGLLGGLIPGLAESIYDDLATYEVPAIVWHDGMAAIEDATIEWKHPTATTVIVGGKSPGWMNKLVSGGVEAAISTILTVAEIPIPGLASFAKNILDDVFLAFEAHTDTVAAEALGIFRLREAFKDGGSAAFTPDAAQAAAAGLYENAGAVSASIKTADGVPHHVWHDYDLGTPIAWDTRGTIFADRISEVTVVDTPATGVQVKANAGSDDPDQDLGTTLAERIKQLERFVKAATLNMH</sequence>
<dbReference type="Proteomes" id="UP000317344">
    <property type="component" value="Chromosome"/>
</dbReference>
<keyword evidence="3" id="KW-1185">Reference proteome</keyword>
<evidence type="ECO:0000313" key="2">
    <source>
        <dbReference type="EMBL" id="QDQ97987.1"/>
    </source>
</evidence>
<dbReference type="InterPro" id="IPR029432">
    <property type="entry name" value="Gp28/Gp37-like_dom"/>
</dbReference>
<protein>
    <recommendedName>
        <fullName evidence="1">Gp28/Gp37-like domain-containing protein</fullName>
    </recommendedName>
</protein>
<name>A0A516X4J9_9ACTN</name>
<evidence type="ECO:0000313" key="3">
    <source>
        <dbReference type="Proteomes" id="UP000317344"/>
    </source>
</evidence>